<evidence type="ECO:0000256" key="2">
    <source>
        <dbReference type="ARBA" id="ARBA00012816"/>
    </source>
</evidence>
<protein>
    <recommendedName>
        <fullName evidence="2">asparagine--tRNA ligase</fullName>
        <ecNumber evidence="2">6.1.1.22</ecNumber>
    </recommendedName>
</protein>
<dbReference type="Gene3D" id="2.40.50.140">
    <property type="entry name" value="Nucleic acid-binding proteins"/>
    <property type="match status" value="1"/>
</dbReference>
<evidence type="ECO:0000256" key="4">
    <source>
        <dbReference type="ARBA" id="ARBA00022741"/>
    </source>
</evidence>
<dbReference type="InterPro" id="IPR006195">
    <property type="entry name" value="aa-tRNA-synth_II"/>
</dbReference>
<dbReference type="AlphaFoldDB" id="A0A7K6CJ72"/>
<organism evidence="9 10">
    <name type="scientific">Ptilonorhynchus violaceus</name>
    <name type="common">Satin bowerbird</name>
    <name type="synonym">Pyrrhocorax violaceus</name>
    <dbReference type="NCBI Taxonomy" id="28724"/>
    <lineage>
        <taxon>Eukaryota</taxon>
        <taxon>Metazoa</taxon>
        <taxon>Chordata</taxon>
        <taxon>Craniata</taxon>
        <taxon>Vertebrata</taxon>
        <taxon>Euteleostomi</taxon>
        <taxon>Archelosauria</taxon>
        <taxon>Archosauria</taxon>
        <taxon>Dinosauria</taxon>
        <taxon>Saurischia</taxon>
        <taxon>Theropoda</taxon>
        <taxon>Coelurosauria</taxon>
        <taxon>Aves</taxon>
        <taxon>Neognathae</taxon>
        <taxon>Neoaves</taxon>
        <taxon>Telluraves</taxon>
        <taxon>Australaves</taxon>
        <taxon>Passeriformes</taxon>
        <taxon>Ptilonorhynchidae</taxon>
        <taxon>Ptilonorhynchus</taxon>
    </lineage>
</organism>
<name>A0A7K6CJ72_PTIVI</name>
<feature type="non-terminal residue" evidence="9">
    <location>
        <position position="461"/>
    </location>
</feature>
<keyword evidence="5" id="KW-0067">ATP-binding</keyword>
<dbReference type="GO" id="GO:0005524">
    <property type="term" value="F:ATP binding"/>
    <property type="evidence" value="ECO:0007669"/>
    <property type="project" value="UniProtKB-KW"/>
</dbReference>
<dbReference type="PANTHER" id="PTHR22594:SF34">
    <property type="entry name" value="ASPARAGINE--TRNA LIGASE, MITOCHONDRIAL-RELATED"/>
    <property type="match status" value="1"/>
</dbReference>
<reference evidence="9 10" key="1">
    <citation type="submission" date="2019-09" db="EMBL/GenBank/DDBJ databases">
        <title>Bird 10,000 Genomes (B10K) Project - Family phase.</title>
        <authorList>
            <person name="Zhang G."/>
        </authorList>
    </citation>
    <scope>NUCLEOTIDE SEQUENCE [LARGE SCALE GENOMIC DNA]</scope>
    <source>
        <strain evidence="9">B10K-DU-012-10</strain>
        <tissue evidence="9">Blood</tissue>
    </source>
</reference>
<keyword evidence="7" id="KW-0030">Aminoacyl-tRNA synthetase</keyword>
<evidence type="ECO:0000259" key="8">
    <source>
        <dbReference type="PROSITE" id="PS50862"/>
    </source>
</evidence>
<keyword evidence="6" id="KW-0648">Protein biosynthesis</keyword>
<dbReference type="GO" id="GO:0006421">
    <property type="term" value="P:asparaginyl-tRNA aminoacylation"/>
    <property type="evidence" value="ECO:0007669"/>
    <property type="project" value="InterPro"/>
</dbReference>
<dbReference type="CDD" id="cd04318">
    <property type="entry name" value="EcAsnRS_like_N"/>
    <property type="match status" value="1"/>
</dbReference>
<dbReference type="SUPFAM" id="SSF55681">
    <property type="entry name" value="Class II aaRS and biotin synthetases"/>
    <property type="match status" value="1"/>
</dbReference>
<dbReference type="SUPFAM" id="SSF50249">
    <property type="entry name" value="Nucleic acid-binding proteins"/>
    <property type="match status" value="1"/>
</dbReference>
<comment type="similarity">
    <text evidence="1">Belongs to the class-II aminoacyl-tRNA synthetase family.</text>
</comment>
<dbReference type="InterPro" id="IPR004364">
    <property type="entry name" value="Aa-tRNA-synt_II"/>
</dbReference>
<dbReference type="NCBIfam" id="TIGR00457">
    <property type="entry name" value="asnS"/>
    <property type="match status" value="1"/>
</dbReference>
<dbReference type="InterPro" id="IPR012340">
    <property type="entry name" value="NA-bd_OB-fold"/>
</dbReference>
<evidence type="ECO:0000313" key="9">
    <source>
        <dbReference type="EMBL" id="NWV13767.1"/>
    </source>
</evidence>
<dbReference type="Gene3D" id="3.30.930.10">
    <property type="entry name" value="Bira Bifunctional Protein, Domain 2"/>
    <property type="match status" value="1"/>
</dbReference>
<dbReference type="GO" id="GO:0003676">
    <property type="term" value="F:nucleic acid binding"/>
    <property type="evidence" value="ECO:0007669"/>
    <property type="project" value="InterPro"/>
</dbReference>
<dbReference type="Pfam" id="PF01336">
    <property type="entry name" value="tRNA_anti-codon"/>
    <property type="match status" value="1"/>
</dbReference>
<gene>
    <name evidence="9" type="primary">Nars2</name>
    <name evidence="9" type="ORF">PTIVIO_R08298</name>
</gene>
<feature type="non-terminal residue" evidence="9">
    <location>
        <position position="1"/>
    </location>
</feature>
<dbReference type="HAMAP" id="MF_00534">
    <property type="entry name" value="Asn_tRNA_synth"/>
    <property type="match status" value="1"/>
</dbReference>
<evidence type="ECO:0000256" key="7">
    <source>
        <dbReference type="ARBA" id="ARBA00023146"/>
    </source>
</evidence>
<dbReference type="PRINTS" id="PR01042">
    <property type="entry name" value="TRNASYNTHASP"/>
</dbReference>
<dbReference type="EMBL" id="VZRJ01012100">
    <property type="protein sequence ID" value="NWV13767.1"/>
    <property type="molecule type" value="Genomic_DNA"/>
</dbReference>
<proteinExistence type="inferred from homology"/>
<dbReference type="InterPro" id="IPR004522">
    <property type="entry name" value="Asn-tRNA-ligase"/>
</dbReference>
<feature type="domain" description="Aminoacyl-transfer RNA synthetases class-II family profile" evidence="8">
    <location>
        <begin position="131"/>
        <end position="451"/>
    </location>
</feature>
<keyword evidence="3" id="KW-0436">Ligase</keyword>
<keyword evidence="4" id="KW-0547">Nucleotide-binding</keyword>
<dbReference type="PROSITE" id="PS50862">
    <property type="entry name" value="AA_TRNA_LIGASE_II"/>
    <property type="match status" value="1"/>
</dbReference>
<dbReference type="GO" id="GO:0004816">
    <property type="term" value="F:asparagine-tRNA ligase activity"/>
    <property type="evidence" value="ECO:0007669"/>
    <property type="project" value="UniProtKB-EC"/>
</dbReference>
<keyword evidence="10" id="KW-1185">Reference proteome</keyword>
<evidence type="ECO:0000256" key="1">
    <source>
        <dbReference type="ARBA" id="ARBA00008226"/>
    </source>
</evidence>
<dbReference type="Pfam" id="PF00152">
    <property type="entry name" value="tRNA-synt_2"/>
    <property type="match status" value="1"/>
</dbReference>
<evidence type="ECO:0000256" key="6">
    <source>
        <dbReference type="ARBA" id="ARBA00022917"/>
    </source>
</evidence>
<dbReference type="InterPro" id="IPR045864">
    <property type="entry name" value="aa-tRNA-synth_II/BPL/LPL"/>
</dbReference>
<dbReference type="FunFam" id="3.30.930.10:FF:000016">
    <property type="entry name" value="Asparagine--tRNA ligase"/>
    <property type="match status" value="1"/>
</dbReference>
<dbReference type="PANTHER" id="PTHR22594">
    <property type="entry name" value="ASPARTYL/LYSYL-TRNA SYNTHETASE"/>
    <property type="match status" value="1"/>
</dbReference>
<evidence type="ECO:0000256" key="3">
    <source>
        <dbReference type="ARBA" id="ARBA00022598"/>
    </source>
</evidence>
<dbReference type="InterPro" id="IPR002312">
    <property type="entry name" value="Asp/Asn-tRNA-synth_IIb"/>
</dbReference>
<comment type="caution">
    <text evidence="9">The sequence shown here is derived from an EMBL/GenBank/DDBJ whole genome shotgun (WGS) entry which is preliminary data.</text>
</comment>
<dbReference type="InterPro" id="IPR004365">
    <property type="entry name" value="NA-bd_OB_tRNA"/>
</dbReference>
<evidence type="ECO:0000256" key="5">
    <source>
        <dbReference type="ARBA" id="ARBA00022840"/>
    </source>
</evidence>
<dbReference type="EC" id="6.1.1.22" evidence="2"/>
<sequence length="461" mass="52509">AVRLRVREALGAREPVDAVRVQGWVRSVRSQKEVLFLHINDGSSLESLQVVADPSLENRDLTFGSAVEVQGKLVKSPHRKQNMELQAQTIRVVGPCDIWSFPLKMKERHPLEYVRQFPHLRCRNNTLGSLLRIRSEATAGIHSFFQDNGYVHIHTPIITSNDCEGAGELFQIETSSEAKESAEKTHFFKVPAFLTVSGQLHLEVMAGAFTHVFTFGPTFRAENSQSRRHLAEFYMVEAELSFTEGLQDIMQVMEDLFKTVTSTVLSKCPRDIELFHKYIAPAQKPENFVIPFIVILKTFFSSCRISYSEAVEILKQASQAFTFKPEWGCDLQTEHEKYLVKHCGEVPVFVINYPYDLKPFYMRDNEDGPRHTVAAVDLLVPGIGELCGGSLREERLPFLESRLQRLGLTDAYQWYLDLRKFGSVPHGGFGMGFERYLQYILGVDNIKDVIPFPRFSHSCLL</sequence>
<dbReference type="CDD" id="cd00776">
    <property type="entry name" value="AsxRS_core"/>
    <property type="match status" value="1"/>
</dbReference>
<dbReference type="GO" id="GO:0005739">
    <property type="term" value="C:mitochondrion"/>
    <property type="evidence" value="ECO:0007669"/>
    <property type="project" value="TreeGrafter"/>
</dbReference>
<evidence type="ECO:0000313" key="10">
    <source>
        <dbReference type="Proteomes" id="UP000584880"/>
    </source>
</evidence>
<dbReference type="Proteomes" id="UP000584880">
    <property type="component" value="Unassembled WGS sequence"/>
</dbReference>
<accession>A0A7K6CJ72</accession>
<dbReference type="NCBIfam" id="NF003037">
    <property type="entry name" value="PRK03932.1"/>
    <property type="match status" value="1"/>
</dbReference>